<dbReference type="Proteomes" id="UP001208938">
    <property type="component" value="Unassembled WGS sequence"/>
</dbReference>
<comment type="caution">
    <text evidence="4">The sequence shown here is derived from an EMBL/GenBank/DDBJ whole genome shotgun (WGS) entry which is preliminary data.</text>
</comment>
<dbReference type="EMBL" id="JAPDFL010000001">
    <property type="protein sequence ID" value="MCW1930810.1"/>
    <property type="molecule type" value="Genomic_DNA"/>
</dbReference>
<accession>A0ABT3GTF0</accession>
<protein>
    <submittedName>
        <fullName evidence="4">FAD-binding oxidoreductase</fullName>
    </submittedName>
</protein>
<reference evidence="4 5" key="1">
    <citation type="submission" date="2022-10" db="EMBL/GenBank/DDBJ databases">
        <title>Pararhodobacter sp. nov., isolated from marine algae.</title>
        <authorList>
            <person name="Choi B.J."/>
            <person name="Kim J.M."/>
            <person name="Lee J.K."/>
            <person name="Choi D.G."/>
            <person name="Jeon C.O."/>
        </authorList>
    </citation>
    <scope>NUCLEOTIDE SEQUENCE [LARGE SCALE GENOMIC DNA]</scope>
    <source>
        <strain evidence="4 5">ZQ420</strain>
    </source>
</reference>
<organism evidence="4 5">
    <name type="scientific">Pararhodobacter zhoushanensis</name>
    <dbReference type="NCBI Taxonomy" id="2479545"/>
    <lineage>
        <taxon>Bacteria</taxon>
        <taxon>Pseudomonadati</taxon>
        <taxon>Pseudomonadota</taxon>
        <taxon>Alphaproteobacteria</taxon>
        <taxon>Rhodobacterales</taxon>
        <taxon>Paracoccaceae</taxon>
        <taxon>Pararhodobacter</taxon>
    </lineage>
</organism>
<feature type="transmembrane region" description="Helical" evidence="2">
    <location>
        <begin position="26"/>
        <end position="47"/>
    </location>
</feature>
<evidence type="ECO:0000313" key="5">
    <source>
        <dbReference type="Proteomes" id="UP001208938"/>
    </source>
</evidence>
<evidence type="ECO:0000259" key="3">
    <source>
        <dbReference type="Pfam" id="PF01266"/>
    </source>
</evidence>
<evidence type="ECO:0000256" key="2">
    <source>
        <dbReference type="SAM" id="Phobius"/>
    </source>
</evidence>
<dbReference type="Gene3D" id="3.50.50.60">
    <property type="entry name" value="FAD/NAD(P)-binding domain"/>
    <property type="match status" value="1"/>
</dbReference>
<dbReference type="Gene3D" id="3.30.9.10">
    <property type="entry name" value="D-Amino Acid Oxidase, subunit A, domain 2"/>
    <property type="match status" value="1"/>
</dbReference>
<keyword evidence="2" id="KW-0812">Transmembrane</keyword>
<name>A0ABT3GTF0_9RHOB</name>
<dbReference type="PANTHER" id="PTHR13847">
    <property type="entry name" value="SARCOSINE DEHYDROGENASE-RELATED"/>
    <property type="match status" value="1"/>
</dbReference>
<dbReference type="SUPFAM" id="SSF51905">
    <property type="entry name" value="FAD/NAD(P)-binding domain"/>
    <property type="match status" value="1"/>
</dbReference>
<keyword evidence="2" id="KW-0472">Membrane</keyword>
<dbReference type="RefSeq" id="WP_264503983.1">
    <property type="nucleotide sequence ID" value="NZ_JAPDFL010000001.1"/>
</dbReference>
<dbReference type="InterPro" id="IPR036188">
    <property type="entry name" value="FAD/NAD-bd_sf"/>
</dbReference>
<keyword evidence="2" id="KW-1133">Transmembrane helix</keyword>
<dbReference type="InterPro" id="IPR006076">
    <property type="entry name" value="FAD-dep_OxRdtase"/>
</dbReference>
<keyword evidence="1" id="KW-0560">Oxidoreductase</keyword>
<evidence type="ECO:0000256" key="1">
    <source>
        <dbReference type="ARBA" id="ARBA00023002"/>
    </source>
</evidence>
<dbReference type="PANTHER" id="PTHR13847:SF281">
    <property type="entry name" value="FAD DEPENDENT OXIDOREDUCTASE DOMAIN-CONTAINING PROTEIN"/>
    <property type="match status" value="1"/>
</dbReference>
<feature type="domain" description="FAD dependent oxidoreductase" evidence="3">
    <location>
        <begin position="29"/>
        <end position="371"/>
    </location>
</feature>
<sequence length="423" mass="45230">MLSYPDTFYSRTLADTRTRPLLHGDIAADCVIVGAGFAGLFTALTLARGGMRVVVLDSQSVGFGASGRNGGFVSDGFASSAAAIRQRVGTQHAAALQALSVEGVDIMRRTIADLAIPGADPVPGILRLRRFDRAADLQAEAGADSPYLDRTAIGAHIRSTRYLHGIEDRSGFHIHPLNTLRGIAAEVERLGGRIFENSPVIGTDLNGPAKSVSTLQGRVTAERVIFAMGGYTGPLVPRLRRAILPIATYVMVSEPAPDLLATAIQTRMAIGDDRRASDYYRLVADGQRLLWGGRITTRAANVPGITQSLRAEMLGAYPQLAPLKTERAWSGLMAYARHRMPQIGKLGPKVWYVTGFGGHGLNTTAIGGTVLGEKLLGESDRIALFGEYGLDWAGGPAGLIAAQGTYWALQVQDWWRERAAARG</sequence>
<proteinExistence type="predicted"/>
<evidence type="ECO:0000313" key="4">
    <source>
        <dbReference type="EMBL" id="MCW1930810.1"/>
    </source>
</evidence>
<dbReference type="Pfam" id="PF01266">
    <property type="entry name" value="DAO"/>
    <property type="match status" value="1"/>
</dbReference>
<gene>
    <name evidence="4" type="ORF">OKW52_00625</name>
</gene>
<keyword evidence="5" id="KW-1185">Reference proteome</keyword>